<evidence type="ECO:0000256" key="1">
    <source>
        <dbReference type="SAM" id="MobiDB-lite"/>
    </source>
</evidence>
<dbReference type="Proteomes" id="UP000030760">
    <property type="component" value="Unassembled WGS sequence"/>
</dbReference>
<feature type="region of interest" description="Disordered" evidence="1">
    <location>
        <begin position="40"/>
        <end position="72"/>
    </location>
</feature>
<evidence type="ECO:0000313" key="3">
    <source>
        <dbReference type="Proteomes" id="UP000030760"/>
    </source>
</evidence>
<dbReference type="EMBL" id="KB405062">
    <property type="protein sequence ID" value="EMF56511.1"/>
    <property type="molecule type" value="Genomic_DNA"/>
</dbReference>
<evidence type="ECO:0000313" key="2">
    <source>
        <dbReference type="EMBL" id="EMF56511.1"/>
    </source>
</evidence>
<name>M3EJG4_9ACTN</name>
<sequence>MAAVLVYVVWLVRVGYLTGQQQLDDGDAAPVASRARMFEPDSEVLHRHGGSHDHQSLGPRAEVHRDLQGRRR</sequence>
<accession>M3EJG4</accession>
<organism evidence="2 3">
    <name type="scientific">Streptomyces bottropensis ATCC 25435</name>
    <dbReference type="NCBI Taxonomy" id="1054862"/>
    <lineage>
        <taxon>Bacteria</taxon>
        <taxon>Bacillati</taxon>
        <taxon>Actinomycetota</taxon>
        <taxon>Actinomycetes</taxon>
        <taxon>Kitasatosporales</taxon>
        <taxon>Streptomycetaceae</taxon>
        <taxon>Streptomyces</taxon>
    </lineage>
</organism>
<gene>
    <name evidence="2" type="ORF">SBD_2072</name>
</gene>
<reference evidence="3" key="1">
    <citation type="journal article" date="2013" name="Genome Announc.">
        <title>Draft Genome Sequence of Streptomyces bottropensis ATCC 25435, a Bottromycin-Producing Actinomycete.</title>
        <authorList>
            <person name="Zhang H."/>
            <person name="Zhou W."/>
            <person name="Zhuang Y."/>
            <person name="Liang X."/>
            <person name="Liu T."/>
        </authorList>
    </citation>
    <scope>NUCLEOTIDE SEQUENCE [LARGE SCALE GENOMIC DNA]</scope>
    <source>
        <strain evidence="3">ATCC 25435</strain>
    </source>
</reference>
<proteinExistence type="predicted"/>
<dbReference type="AlphaFoldDB" id="M3EJG4"/>
<protein>
    <submittedName>
        <fullName evidence="2">Uncharacterized protein</fullName>
    </submittedName>
</protein>